<dbReference type="InterPro" id="IPR011701">
    <property type="entry name" value="MFS"/>
</dbReference>
<accession>A0A2X0MRZ7</accession>
<evidence type="ECO:0000313" key="8">
    <source>
        <dbReference type="Proteomes" id="UP000249464"/>
    </source>
</evidence>
<evidence type="ECO:0000256" key="2">
    <source>
        <dbReference type="ARBA" id="ARBA00022448"/>
    </source>
</evidence>
<keyword evidence="2" id="KW-0813">Transport</keyword>
<protein>
    <submittedName>
        <fullName evidence="7">BQ5605_C001g00862 protein</fullName>
    </submittedName>
</protein>
<dbReference type="Proteomes" id="UP000249464">
    <property type="component" value="Unassembled WGS sequence"/>
</dbReference>
<feature type="transmembrane region" description="Helical" evidence="6">
    <location>
        <begin position="152"/>
        <end position="169"/>
    </location>
</feature>
<dbReference type="STRING" id="796604.A0A2X0MRZ7"/>
<dbReference type="AlphaFoldDB" id="A0A2X0MRZ7"/>
<dbReference type="GO" id="GO:0016020">
    <property type="term" value="C:membrane"/>
    <property type="evidence" value="ECO:0007669"/>
    <property type="project" value="UniProtKB-SubCell"/>
</dbReference>
<proteinExistence type="predicted"/>
<comment type="subcellular location">
    <subcellularLocation>
        <location evidence="1">Membrane</location>
        <topology evidence="1">Multi-pass membrane protein</topology>
    </subcellularLocation>
</comment>
<dbReference type="SUPFAM" id="SSF103473">
    <property type="entry name" value="MFS general substrate transporter"/>
    <property type="match status" value="1"/>
</dbReference>
<dbReference type="Pfam" id="PF07690">
    <property type="entry name" value="MFS_1"/>
    <property type="match status" value="1"/>
</dbReference>
<evidence type="ECO:0000256" key="1">
    <source>
        <dbReference type="ARBA" id="ARBA00004141"/>
    </source>
</evidence>
<feature type="transmembrane region" description="Helical" evidence="6">
    <location>
        <begin position="214"/>
        <end position="233"/>
    </location>
</feature>
<evidence type="ECO:0000256" key="5">
    <source>
        <dbReference type="ARBA" id="ARBA00023136"/>
    </source>
</evidence>
<reference evidence="7 8" key="1">
    <citation type="submission" date="2016-11" db="EMBL/GenBank/DDBJ databases">
        <authorList>
            <person name="Jaros S."/>
            <person name="Januszkiewicz K."/>
            <person name="Wedrychowicz H."/>
        </authorList>
    </citation>
    <scope>NUCLEOTIDE SEQUENCE [LARGE SCALE GENOMIC DNA]</scope>
</reference>
<keyword evidence="5 6" id="KW-0472">Membrane</keyword>
<keyword evidence="4 6" id="KW-1133">Transmembrane helix</keyword>
<dbReference type="EMBL" id="FQNC01000043">
    <property type="protein sequence ID" value="SGY50198.1"/>
    <property type="molecule type" value="Genomic_DNA"/>
</dbReference>
<evidence type="ECO:0000256" key="4">
    <source>
        <dbReference type="ARBA" id="ARBA00022989"/>
    </source>
</evidence>
<evidence type="ECO:0000256" key="6">
    <source>
        <dbReference type="SAM" id="Phobius"/>
    </source>
</evidence>
<name>A0A2X0MRZ7_9BASI</name>
<dbReference type="Gene3D" id="1.20.1250.20">
    <property type="entry name" value="MFS general substrate transporter like domains"/>
    <property type="match status" value="1"/>
</dbReference>
<evidence type="ECO:0000256" key="3">
    <source>
        <dbReference type="ARBA" id="ARBA00022692"/>
    </source>
</evidence>
<dbReference type="InterPro" id="IPR036259">
    <property type="entry name" value="MFS_trans_sf"/>
</dbReference>
<dbReference type="GO" id="GO:0022857">
    <property type="term" value="F:transmembrane transporter activity"/>
    <property type="evidence" value="ECO:0007669"/>
    <property type="project" value="InterPro"/>
</dbReference>
<sequence>MTASIASAGSKRAEPMDKNMTAHNECAKHADAALALSEERVTVTAEDVRPTERVQRCLFAAVLNRNYDDEQSRRICRKTDIHILLFLSWGKREGEIFSDKIIVGLSAVFGLRKQVGLVGNQYSNIGNIGYYAQLVMQPLAAYLLVKVPLRRFVPLIIFLWSVSLAGMAASKTYRAMLATRFFLGVFEAAVLPAFMMITSAFYRRSEQPVRVAIWYGLNGLATMVSSAVVYGIGHIRSSAL</sequence>
<dbReference type="PANTHER" id="PTHR43791:SF16">
    <property type="entry name" value="TRANSPORTER, PUTATIVE (AFU_ORTHOLOGUE AFUA_3G01840)-RELATED"/>
    <property type="match status" value="1"/>
</dbReference>
<evidence type="ECO:0000313" key="7">
    <source>
        <dbReference type="EMBL" id="SGY50198.1"/>
    </source>
</evidence>
<dbReference type="PANTHER" id="PTHR43791">
    <property type="entry name" value="PERMEASE-RELATED"/>
    <property type="match status" value="1"/>
</dbReference>
<keyword evidence="3 6" id="KW-0812">Transmembrane</keyword>
<keyword evidence="8" id="KW-1185">Reference proteome</keyword>
<organism evidence="7 8">
    <name type="scientific">Microbotryum silenes-dioicae</name>
    <dbReference type="NCBI Taxonomy" id="796604"/>
    <lineage>
        <taxon>Eukaryota</taxon>
        <taxon>Fungi</taxon>
        <taxon>Dikarya</taxon>
        <taxon>Basidiomycota</taxon>
        <taxon>Pucciniomycotina</taxon>
        <taxon>Microbotryomycetes</taxon>
        <taxon>Microbotryales</taxon>
        <taxon>Microbotryaceae</taxon>
        <taxon>Microbotryum</taxon>
    </lineage>
</organism>
<gene>
    <name evidence="7" type="primary">BQ5605_C001g00862</name>
    <name evidence="7" type="ORF">BQ5605_C001G00862</name>
</gene>
<feature type="transmembrane region" description="Helical" evidence="6">
    <location>
        <begin position="181"/>
        <end position="202"/>
    </location>
</feature>